<dbReference type="InterPro" id="IPR029032">
    <property type="entry name" value="AhpD-like"/>
</dbReference>
<keyword evidence="5" id="KW-1185">Reference proteome</keyword>
<name>A0A0F4LA32_9LACO</name>
<reference evidence="2 5" key="2">
    <citation type="submission" date="2018-05" db="EMBL/GenBank/DDBJ databases">
        <title>Reference genomes for bee gut microbiota database.</title>
        <authorList>
            <person name="Ellegaard K.M."/>
        </authorList>
    </citation>
    <scope>NUCLEOTIDE SEQUENCE [LARGE SCALE GENOMIC DNA]</scope>
    <source>
        <strain evidence="2 5">ESL0186</strain>
    </source>
</reference>
<dbReference type="OrthoDB" id="9802489at2"/>
<dbReference type="InterPro" id="IPR052512">
    <property type="entry name" value="4CMD/NDH-1_regulator"/>
</dbReference>
<evidence type="ECO:0000313" key="2">
    <source>
        <dbReference type="EMBL" id="AWM75427.1"/>
    </source>
</evidence>
<dbReference type="PANTHER" id="PTHR33570:SF10">
    <property type="entry name" value="GAMMA-CARBOXYMUCONOLACTONE DECARBOXYLASE"/>
    <property type="match status" value="1"/>
</dbReference>
<proteinExistence type="predicted"/>
<dbReference type="Pfam" id="PF02627">
    <property type="entry name" value="CMD"/>
    <property type="match status" value="1"/>
</dbReference>
<dbReference type="Proteomes" id="UP000033533">
    <property type="component" value="Unassembled WGS sequence"/>
</dbReference>
<sequence length="135" mass="15061">MKNDERYQKGLVNLEKVDQEGGKSVIDSLAGLSEDVGRYIIEFAFGDVYDRGVLDLKQREMITITTLLTQGDTEPQLNVHINGALNVGLTPKEVIETFIQTIPYVGFPKVLNAINVAKKVFKDRGIDFTQSNKSE</sequence>
<dbReference type="KEGG" id="lkl:DKL58_05310"/>
<accession>A0A0F4LA32</accession>
<evidence type="ECO:0000313" key="4">
    <source>
        <dbReference type="Proteomes" id="UP000033533"/>
    </source>
</evidence>
<reference evidence="3 4" key="1">
    <citation type="submission" date="2014-12" db="EMBL/GenBank/DDBJ databases">
        <title>Comparative genomics of the lactic acid bacteria isolated from the honey bee gut.</title>
        <authorList>
            <person name="Ellegaard K.M."/>
            <person name="Tamarit D."/>
            <person name="Javelind E."/>
            <person name="Olofsson T."/>
            <person name="Andersson S.G."/>
            <person name="Vasquez A."/>
        </authorList>
    </citation>
    <scope>NUCLEOTIDE SEQUENCE [LARGE SCALE GENOMIC DNA]</scope>
    <source>
        <strain evidence="3 4">Biut2</strain>
    </source>
</reference>
<evidence type="ECO:0000259" key="1">
    <source>
        <dbReference type="Pfam" id="PF02627"/>
    </source>
</evidence>
<dbReference type="AlphaFoldDB" id="A0A0F4LA32"/>
<evidence type="ECO:0000313" key="5">
    <source>
        <dbReference type="Proteomes" id="UP000246036"/>
    </source>
</evidence>
<dbReference type="STRING" id="1218493.JF76_10940"/>
<dbReference type="InterPro" id="IPR003779">
    <property type="entry name" value="CMD-like"/>
</dbReference>
<dbReference type="HOGENOM" id="CLU_070025_2_2_9"/>
<protein>
    <submittedName>
        <fullName evidence="2 3">Carboxymuconolactone decarboxylase</fullName>
    </submittedName>
</protein>
<feature type="domain" description="Carboxymuconolactone decarboxylase-like" evidence="1">
    <location>
        <begin position="35"/>
        <end position="118"/>
    </location>
</feature>
<evidence type="ECO:0000313" key="3">
    <source>
        <dbReference type="EMBL" id="KJY55455.1"/>
    </source>
</evidence>
<organism evidence="3 4">
    <name type="scientific">Lactobacillus kullabergensis</name>
    <dbReference type="NCBI Taxonomy" id="1218493"/>
    <lineage>
        <taxon>Bacteria</taxon>
        <taxon>Bacillati</taxon>
        <taxon>Bacillota</taxon>
        <taxon>Bacilli</taxon>
        <taxon>Lactobacillales</taxon>
        <taxon>Lactobacillaceae</taxon>
        <taxon>Lactobacillus</taxon>
    </lineage>
</organism>
<dbReference type="SUPFAM" id="SSF69118">
    <property type="entry name" value="AhpD-like"/>
    <property type="match status" value="1"/>
</dbReference>
<dbReference type="Proteomes" id="UP000246036">
    <property type="component" value="Chromosome"/>
</dbReference>
<dbReference type="GO" id="GO:0051920">
    <property type="term" value="F:peroxiredoxin activity"/>
    <property type="evidence" value="ECO:0007669"/>
    <property type="project" value="InterPro"/>
</dbReference>
<dbReference type="EMBL" id="JXBY01000019">
    <property type="protein sequence ID" value="KJY55455.1"/>
    <property type="molecule type" value="Genomic_DNA"/>
</dbReference>
<gene>
    <name evidence="2" type="ORF">DKL58_05310</name>
    <name evidence="3" type="ORF">JF76_10940</name>
</gene>
<dbReference type="Gene3D" id="1.20.1290.10">
    <property type="entry name" value="AhpD-like"/>
    <property type="match status" value="1"/>
</dbReference>
<dbReference type="PATRIC" id="fig|1218493.3.peg.1145"/>
<dbReference type="PANTHER" id="PTHR33570">
    <property type="entry name" value="4-CARBOXYMUCONOLACTONE DECARBOXYLASE FAMILY PROTEIN"/>
    <property type="match status" value="1"/>
</dbReference>
<dbReference type="EMBL" id="CP029477">
    <property type="protein sequence ID" value="AWM75427.1"/>
    <property type="molecule type" value="Genomic_DNA"/>
</dbReference>
<dbReference type="RefSeq" id="WP_045928178.1">
    <property type="nucleotide sequence ID" value="NZ_CP029477.1"/>
</dbReference>